<evidence type="ECO:0000313" key="6">
    <source>
        <dbReference type="Proteomes" id="UP000184404"/>
    </source>
</evidence>
<keyword evidence="5" id="KW-0548">Nucleotidyltransferase</keyword>
<dbReference type="Gene3D" id="2.160.10.10">
    <property type="entry name" value="Hexapeptide repeat proteins"/>
    <property type="match status" value="1"/>
</dbReference>
<dbReference type="InterPro" id="IPR005835">
    <property type="entry name" value="NTP_transferase_dom"/>
</dbReference>
<evidence type="ECO:0000259" key="3">
    <source>
        <dbReference type="Pfam" id="PF00483"/>
    </source>
</evidence>
<dbReference type="RefSeq" id="WP_234988302.1">
    <property type="nucleotide sequence ID" value="NZ_FQUG01000005.1"/>
</dbReference>
<comment type="similarity">
    <text evidence="1">Belongs to the bacterial/plant glucose-1-phosphate adenylyltransferase family.</text>
</comment>
<dbReference type="InterPro" id="IPR011832">
    <property type="entry name" value="GlgDAde_trans"/>
</dbReference>
<dbReference type="CDD" id="cd02508">
    <property type="entry name" value="ADP_Glucose_PP"/>
    <property type="match status" value="1"/>
</dbReference>
<protein>
    <submittedName>
        <fullName evidence="5">Glucose-1-phosphate adenylyltransferase</fullName>
    </submittedName>
</protein>
<evidence type="ECO:0000313" key="5">
    <source>
        <dbReference type="EMBL" id="SHE96742.1"/>
    </source>
</evidence>
<dbReference type="STRING" id="1123243.SAMN02745190_01603"/>
<dbReference type="InterPro" id="IPR011004">
    <property type="entry name" value="Trimer_LpxA-like_sf"/>
</dbReference>
<accession>A0A1M4XU24</accession>
<dbReference type="Proteomes" id="UP000184404">
    <property type="component" value="Unassembled WGS sequence"/>
</dbReference>
<evidence type="ECO:0000256" key="2">
    <source>
        <dbReference type="ARBA" id="ARBA00023056"/>
    </source>
</evidence>
<dbReference type="AlphaFoldDB" id="A0A1M4XU24"/>
<dbReference type="PANTHER" id="PTHR43523:SF6">
    <property type="entry name" value="GLYCOGEN BIOSYNTHESIS PROTEIN GLGD"/>
    <property type="match status" value="1"/>
</dbReference>
<dbReference type="PANTHER" id="PTHR43523">
    <property type="entry name" value="GLUCOSE-1-PHOSPHATE ADENYLYLTRANSFERASE-RELATED"/>
    <property type="match status" value="1"/>
</dbReference>
<evidence type="ECO:0000259" key="4">
    <source>
        <dbReference type="Pfam" id="PF24894"/>
    </source>
</evidence>
<dbReference type="NCBIfam" id="TIGR02092">
    <property type="entry name" value="glgD"/>
    <property type="match status" value="1"/>
</dbReference>
<dbReference type="EMBL" id="FQUG01000005">
    <property type="protein sequence ID" value="SHE96742.1"/>
    <property type="molecule type" value="Genomic_DNA"/>
</dbReference>
<reference evidence="5 6" key="1">
    <citation type="submission" date="2016-11" db="EMBL/GenBank/DDBJ databases">
        <authorList>
            <person name="Jaros S."/>
            <person name="Januszkiewicz K."/>
            <person name="Wedrychowicz H."/>
        </authorList>
    </citation>
    <scope>NUCLEOTIDE SEQUENCE [LARGE SCALE GENOMIC DNA]</scope>
    <source>
        <strain evidence="5 6">DSM 10502</strain>
    </source>
</reference>
<dbReference type="Pfam" id="PF00483">
    <property type="entry name" value="NTP_transferase"/>
    <property type="match status" value="1"/>
</dbReference>
<dbReference type="SUPFAM" id="SSF53448">
    <property type="entry name" value="Nucleotide-diphospho-sugar transferases"/>
    <property type="match status" value="1"/>
</dbReference>
<sequence>MIKNVMGIVNLQAQEELLSALTEQRPLASLPFGGRYRLIDFPMSCMVNSGIRNVGVLLPEHSRSILDHLRSGKDWDLARHHKGLFYLPPVRRAHGEQGGDLQNMYSNLDFVDNSSEEYVLLAESSAVYNMDFTEVMETHFRLGADITMVTSASRCTDSGSGIVVRAARDGVVSDVCLHSDIKKGEQRSLGIYFMRKQLFVELVRQAVEHGGKDFRVDVLLRAAAGCRICAHQHTGYAWRICSVQAYYETNLALLHPEVWEGLFLREGAPIYTKVKDMAPVQYLDGAHVKNSIVANGCEISGKVENSILFRGVRVDRGAVVRNSIIMQNGVIGAHAEAECVITDKNVFITGGKVLQGARTYPIYIGKNKRV</sequence>
<proteinExistence type="inferred from homology"/>
<dbReference type="Gene3D" id="3.90.550.10">
    <property type="entry name" value="Spore Coat Polysaccharide Biosynthesis Protein SpsA, Chain A"/>
    <property type="match status" value="1"/>
</dbReference>
<dbReference type="SUPFAM" id="SSF51161">
    <property type="entry name" value="Trimeric LpxA-like enzymes"/>
    <property type="match status" value="1"/>
</dbReference>
<dbReference type="InterPro" id="IPR029044">
    <property type="entry name" value="Nucleotide-diphossugar_trans"/>
</dbReference>
<dbReference type="GO" id="GO:0008878">
    <property type="term" value="F:glucose-1-phosphate adenylyltransferase activity"/>
    <property type="evidence" value="ECO:0007669"/>
    <property type="project" value="InterPro"/>
</dbReference>
<organism evidence="5 6">
    <name type="scientific">Schwartzia succinivorans DSM 10502</name>
    <dbReference type="NCBI Taxonomy" id="1123243"/>
    <lineage>
        <taxon>Bacteria</taxon>
        <taxon>Bacillati</taxon>
        <taxon>Bacillota</taxon>
        <taxon>Negativicutes</taxon>
        <taxon>Selenomonadales</taxon>
        <taxon>Selenomonadaceae</taxon>
        <taxon>Schwartzia</taxon>
    </lineage>
</organism>
<keyword evidence="2" id="KW-0320">Glycogen biosynthesis</keyword>
<gene>
    <name evidence="5" type="ORF">SAMN02745190_01603</name>
</gene>
<feature type="domain" description="Nucleotidyl transferase" evidence="3">
    <location>
        <begin position="18"/>
        <end position="252"/>
    </location>
</feature>
<dbReference type="CDD" id="cd04651">
    <property type="entry name" value="LbH_G1P_AT_C"/>
    <property type="match status" value="1"/>
</dbReference>
<keyword evidence="5" id="KW-0808">Transferase</keyword>
<feature type="domain" description="Glucose-1-phosphate adenylyltransferase/Bifunctional protein GlmU-like C-terminal hexapeptide" evidence="4">
    <location>
        <begin position="286"/>
        <end position="352"/>
    </location>
</feature>
<dbReference type="InterPro" id="IPR056818">
    <property type="entry name" value="GlmU/GlgC-like_hexapep"/>
</dbReference>
<dbReference type="Pfam" id="PF24894">
    <property type="entry name" value="Hexapep_GlmU"/>
    <property type="match status" value="1"/>
</dbReference>
<dbReference type="GO" id="GO:0005978">
    <property type="term" value="P:glycogen biosynthetic process"/>
    <property type="evidence" value="ECO:0007669"/>
    <property type="project" value="UniProtKB-KW"/>
</dbReference>
<name>A0A1M4XU24_9FIRM</name>
<dbReference type="InterPro" id="IPR011831">
    <property type="entry name" value="ADP-Glc_PPase"/>
</dbReference>
<keyword evidence="6" id="KW-1185">Reference proteome</keyword>
<evidence type="ECO:0000256" key="1">
    <source>
        <dbReference type="ARBA" id="ARBA00010443"/>
    </source>
</evidence>